<protein>
    <submittedName>
        <fullName evidence="2">Uncharacterized protein</fullName>
    </submittedName>
</protein>
<keyword evidence="1" id="KW-1133">Transmembrane helix</keyword>
<accession>A0A559IC41</accession>
<dbReference type="EMBL" id="VNJK01000008">
    <property type="protein sequence ID" value="TVX85225.1"/>
    <property type="molecule type" value="Genomic_DNA"/>
</dbReference>
<comment type="caution">
    <text evidence="2">The sequence shown here is derived from an EMBL/GenBank/DDBJ whole genome shotgun (WGS) entry which is preliminary data.</text>
</comment>
<keyword evidence="1" id="KW-0472">Membrane</keyword>
<name>A0A559IC41_9BACL</name>
<feature type="transmembrane region" description="Helical" evidence="1">
    <location>
        <begin position="56"/>
        <end position="77"/>
    </location>
</feature>
<dbReference type="Proteomes" id="UP000318102">
    <property type="component" value="Unassembled WGS sequence"/>
</dbReference>
<keyword evidence="3" id="KW-1185">Reference proteome</keyword>
<keyword evidence="1" id="KW-0812">Transmembrane</keyword>
<evidence type="ECO:0000313" key="3">
    <source>
        <dbReference type="Proteomes" id="UP000318102"/>
    </source>
</evidence>
<feature type="transmembrane region" description="Helical" evidence="1">
    <location>
        <begin position="25"/>
        <end position="44"/>
    </location>
</feature>
<feature type="transmembrane region" description="Helical" evidence="1">
    <location>
        <begin position="97"/>
        <end position="121"/>
    </location>
</feature>
<feature type="transmembrane region" description="Helical" evidence="1">
    <location>
        <begin position="159"/>
        <end position="179"/>
    </location>
</feature>
<feature type="transmembrane region" description="Helical" evidence="1">
    <location>
        <begin position="133"/>
        <end position="153"/>
    </location>
</feature>
<evidence type="ECO:0000313" key="2">
    <source>
        <dbReference type="EMBL" id="TVX85225.1"/>
    </source>
</evidence>
<dbReference type="RefSeq" id="WP_144995252.1">
    <property type="nucleotide sequence ID" value="NZ_VNJK01000008.1"/>
</dbReference>
<sequence>MWEKIIEMSLGFLLDLVNLKYPMEVVALFLGLAILYGAVQFIALRCFRTKDSMPNWASALISAFVSLLMVGMIRFILKMVQSAWPDLGLPRELSEYIPLIVLCMLIALFACLHLFIIAVVFRENAMHWNGTSYVILLALATLVSSILLKAVYSTSGMTWNGYLVAGGITALISTTWYSLHALSHKKSLELSG</sequence>
<dbReference type="AlphaFoldDB" id="A0A559IC41"/>
<proteinExistence type="predicted"/>
<gene>
    <name evidence="2" type="ORF">FPZ44_25215</name>
</gene>
<organism evidence="2 3">
    <name type="scientific">Paenibacillus agilis</name>
    <dbReference type="NCBI Taxonomy" id="3020863"/>
    <lineage>
        <taxon>Bacteria</taxon>
        <taxon>Bacillati</taxon>
        <taxon>Bacillota</taxon>
        <taxon>Bacilli</taxon>
        <taxon>Bacillales</taxon>
        <taxon>Paenibacillaceae</taxon>
        <taxon>Paenibacillus</taxon>
    </lineage>
</organism>
<reference evidence="2 3" key="1">
    <citation type="submission" date="2019-07" db="EMBL/GenBank/DDBJ databases">
        <authorList>
            <person name="Kim J."/>
        </authorList>
    </citation>
    <scope>NUCLEOTIDE SEQUENCE [LARGE SCALE GENOMIC DNA]</scope>
    <source>
        <strain evidence="2 3">N4</strain>
    </source>
</reference>
<evidence type="ECO:0000256" key="1">
    <source>
        <dbReference type="SAM" id="Phobius"/>
    </source>
</evidence>